<proteinExistence type="predicted"/>
<dbReference type="SUPFAM" id="SSF54427">
    <property type="entry name" value="NTF2-like"/>
    <property type="match status" value="1"/>
</dbReference>
<gene>
    <name evidence="1" type="ORF">H7H73_10915</name>
</gene>
<evidence type="ECO:0000313" key="2">
    <source>
        <dbReference type="Proteomes" id="UP001140272"/>
    </source>
</evidence>
<dbReference type="InterPro" id="IPR032710">
    <property type="entry name" value="NTF2-like_dom_sf"/>
</dbReference>
<accession>A0A9X2YCM5</accession>
<evidence type="ECO:0000313" key="1">
    <source>
        <dbReference type="EMBL" id="MCV7070865.1"/>
    </source>
</evidence>
<sequence>MALSDDIVRLMEENLLAVFDERDPERRLSVIRRNYAPDVRWSDAEETVVGHDRLHEKAQALLDGQLAGLNFTQSGPVHQVANMGHLAFDVFGPGGGEPLVSGFDVAIVENGLIAQLFTVVTKEPTATP</sequence>
<reference evidence="1" key="2">
    <citation type="journal article" date="2022" name="BMC Genomics">
        <title>Comparative genome analysis of mycobacteria focusing on tRNA and non-coding RNA.</title>
        <authorList>
            <person name="Behra P.R.K."/>
            <person name="Pettersson B.M.F."/>
            <person name="Ramesh M."/>
            <person name="Das S."/>
            <person name="Dasgupta S."/>
            <person name="Kirsebom L.A."/>
        </authorList>
    </citation>
    <scope>NUCLEOTIDE SEQUENCE</scope>
    <source>
        <strain evidence="1">DSM 45406</strain>
    </source>
</reference>
<organism evidence="1 2">
    <name type="scientific">Mycolicibacterium rufum</name>
    <dbReference type="NCBI Taxonomy" id="318424"/>
    <lineage>
        <taxon>Bacteria</taxon>
        <taxon>Bacillati</taxon>
        <taxon>Actinomycetota</taxon>
        <taxon>Actinomycetes</taxon>
        <taxon>Mycobacteriales</taxon>
        <taxon>Mycobacteriaceae</taxon>
        <taxon>Mycolicibacterium</taxon>
    </lineage>
</organism>
<dbReference type="Gene3D" id="3.10.450.50">
    <property type="match status" value="1"/>
</dbReference>
<dbReference type="AlphaFoldDB" id="A0A9X2YCM5"/>
<name>A0A9X2YCM5_9MYCO</name>
<protein>
    <submittedName>
        <fullName evidence="1">Nuclear transport factor 2 family protein</fullName>
    </submittedName>
</protein>
<reference evidence="1" key="1">
    <citation type="submission" date="2020-07" db="EMBL/GenBank/DDBJ databases">
        <authorList>
            <person name="Pettersson B.M.F."/>
            <person name="Behra P.R.K."/>
            <person name="Ramesh M."/>
            <person name="Das S."/>
            <person name="Dasgupta S."/>
            <person name="Kirsebom L.A."/>
        </authorList>
    </citation>
    <scope>NUCLEOTIDE SEQUENCE</scope>
    <source>
        <strain evidence="1">DSM 45406</strain>
    </source>
</reference>
<comment type="caution">
    <text evidence="1">The sequence shown here is derived from an EMBL/GenBank/DDBJ whole genome shotgun (WGS) entry which is preliminary data.</text>
</comment>
<dbReference type="Proteomes" id="UP001140272">
    <property type="component" value="Unassembled WGS sequence"/>
</dbReference>
<dbReference type="EMBL" id="JACKRN010000400">
    <property type="protein sequence ID" value="MCV7070865.1"/>
    <property type="molecule type" value="Genomic_DNA"/>
</dbReference>